<dbReference type="RefSeq" id="WP_005990124.1">
    <property type="nucleotide sequence ID" value="NZ_AEQV01000028.1"/>
</dbReference>
<organism evidence="1">
    <name type="scientific">Xanthomonas vesicatoria ATCC 35937</name>
    <dbReference type="NCBI Taxonomy" id="925775"/>
    <lineage>
        <taxon>Bacteria</taxon>
        <taxon>Pseudomonadati</taxon>
        <taxon>Pseudomonadota</taxon>
        <taxon>Gammaproteobacteria</taxon>
        <taxon>Lysobacterales</taxon>
        <taxon>Lysobacteraceae</taxon>
        <taxon>Xanthomonas</taxon>
    </lineage>
</organism>
<protein>
    <submittedName>
        <fullName evidence="1">Putative carbohydrate binding protein</fullName>
    </submittedName>
</protein>
<dbReference type="SMART" id="SM00495">
    <property type="entry name" value="ChtBD3"/>
    <property type="match status" value="1"/>
</dbReference>
<name>F0BAN8_9XANT</name>
<dbReference type="GO" id="GO:0005576">
    <property type="term" value="C:extracellular region"/>
    <property type="evidence" value="ECO:0007669"/>
    <property type="project" value="InterPro"/>
</dbReference>
<dbReference type="InterPro" id="IPR055385">
    <property type="entry name" value="GpJ_HDII-ins2"/>
</dbReference>
<dbReference type="EMBL" id="AEQV01000028">
    <property type="protein sequence ID" value="EGD10496.1"/>
    <property type="molecule type" value="Genomic_DNA"/>
</dbReference>
<dbReference type="PANTHER" id="PTHR36251">
    <property type="entry name" value="FELS-1 PROPHAGE HOST SPECIFICITY PROTEIN-RELATED"/>
    <property type="match status" value="1"/>
</dbReference>
<gene>
    <name evidence="1" type="ORF">XVE_1155</name>
</gene>
<accession>F0BAN8</accession>
<reference evidence="1" key="1">
    <citation type="journal article" date="2011" name="BMC Genomics">
        <title>Comparative genomics reveals diversity among xanthomonads infecting tomato and pepper.</title>
        <authorList>
            <person name="Potnis N."/>
            <person name="Krasileva K."/>
            <person name="Chow V."/>
            <person name="Almeida N.F."/>
            <person name="Patil P.B."/>
            <person name="Ryan R.P."/>
            <person name="Sharlach M."/>
            <person name="Behlau F."/>
            <person name="Dow J.M."/>
            <person name="Momol M.T."/>
            <person name="White F.F."/>
            <person name="Preston J.F."/>
            <person name="Vinatzer B.A."/>
            <person name="Koebnik R."/>
            <person name="Setubal J.C."/>
            <person name="Norman D.J."/>
            <person name="Staskawicz B.J."/>
            <person name="Jones J.B."/>
        </authorList>
    </citation>
    <scope>NUCLEOTIDE SEQUENCE [LARGE SCALE GENOMIC DNA]</scope>
    <source>
        <strain evidence="1">ATCC 35937</strain>
    </source>
</reference>
<evidence type="ECO:0000313" key="1">
    <source>
        <dbReference type="EMBL" id="EGD10496.1"/>
    </source>
</evidence>
<dbReference type="GO" id="GO:0030246">
    <property type="term" value="F:carbohydrate binding"/>
    <property type="evidence" value="ECO:0007669"/>
    <property type="project" value="InterPro"/>
</dbReference>
<dbReference type="Pfam" id="PF24801">
    <property type="entry name" value="FNIII-A_GpJ"/>
    <property type="match status" value="1"/>
</dbReference>
<comment type="caution">
    <text evidence="1">The sequence shown here is derived from an EMBL/GenBank/DDBJ whole genome shotgun (WGS) entry which is preliminary data.</text>
</comment>
<dbReference type="eggNOG" id="COG4733">
    <property type="taxonomic scope" value="Bacteria"/>
</dbReference>
<dbReference type="InterPro" id="IPR003610">
    <property type="entry name" value="CBM5/12"/>
</dbReference>
<dbReference type="PANTHER" id="PTHR36251:SF2">
    <property type="entry name" value="GIFSY-2 PROPHAGE HOST SPECIFICITY PROTEIN J, PHAGE LAMBDA"/>
    <property type="match status" value="1"/>
</dbReference>
<dbReference type="GO" id="GO:0005975">
    <property type="term" value="P:carbohydrate metabolic process"/>
    <property type="evidence" value="ECO:0007669"/>
    <property type="project" value="InterPro"/>
</dbReference>
<dbReference type="GO" id="GO:0004553">
    <property type="term" value="F:hydrolase activity, hydrolyzing O-glycosyl compounds"/>
    <property type="evidence" value="ECO:0007669"/>
    <property type="project" value="InterPro"/>
</dbReference>
<dbReference type="InterPro" id="IPR036573">
    <property type="entry name" value="CBM_sf_5/12"/>
</dbReference>
<dbReference type="SUPFAM" id="SSF51055">
    <property type="entry name" value="Carbohydrate binding domain"/>
    <property type="match status" value="1"/>
</dbReference>
<proteinExistence type="predicted"/>
<dbReference type="InterPro" id="IPR053171">
    <property type="entry name" value="Viral_Tip_Attach_Protein"/>
</dbReference>
<dbReference type="Gene3D" id="2.10.10.20">
    <property type="entry name" value="Carbohydrate-binding module superfamily 5/12"/>
    <property type="match status" value="1"/>
</dbReference>
<dbReference type="GeneID" id="46983312"/>
<dbReference type="NCBIfam" id="NF040662">
    <property type="entry name" value="attach_TipJ_rel"/>
    <property type="match status" value="1"/>
</dbReference>
<dbReference type="KEGG" id="xve:BJD12_18435"/>
<dbReference type="Proteomes" id="UP000003299">
    <property type="component" value="Unassembled WGS sequence"/>
</dbReference>
<dbReference type="Gene3D" id="2.60.120.260">
    <property type="entry name" value="Galactose-binding domain-like"/>
    <property type="match status" value="1"/>
</dbReference>
<sequence length="1534" mass="163366">MGLMTTPASKGQLVLTPHPVTLEGQRHIAMDLQPGERLCDFLHRHVIDLDQSEWTVSIGGRVVPRHLWAYVYPKDRQVIEVRGAVGRNALYIVAMAALIYFTGGAGATWAAGLGTTGAAVAYTAAFVVGSIVINKVLGPKVESPAGPSAAGTVYSLGAPRNRMRPYEPLGLLFGRTRIAPDIASKPYTWYEGDDQYIGMVLTPGIGVGRVGTFSNADTPLSSYEGVSVYHSGYSQMPDETIPLYSNVDTTDGGELPDTADFVTRTTSADTVRIQINLEYVLGGVGTSGKAYNVSDTVQVQYAPAGTGIWATLATQMFTGDKLDVSKRATVSADVAKGQYDVRVRILGQGNYTGDNTQRNDFQWSTMGSVQADTATYAGISRDAVIMKATGQLNGQPDELRYEAIAAPIPLWRNGTWVSEETSNNGAHILKYARGYYDRDGKLIAGMGKSDEEIDIESLQGFMAHCEANGYTYDYWLTEERSHDEVLQAIALAGMGQTTWAGGRLSVVWAADDQPLSGVVNMAEMKKGSFSVDYTLASAADGIEYSYFDSTTNKVETLRVPAPGVEIMLNPARLTGEGIGREAHAVEMARYHLAQSLFQYKDIGFAQDLQYLSYRRMSMLSISHDLTQWGFGGRIVAAERSALLGTVTLTLDEPVPPPDARSAFIGLRIPGEAVYRTFRVRSFAEATDTIQLVEEWPDDAPLPGEGYADSMVQGGWQDNPAHDTVWIYDFKATPGLRVRVVAIEPEGDLKGASISVVPEDARFWIFVKTGQYIRPESGSSLATRPIVSNLAIGEDQITTGDVTATDLVATFDISGPFDHAAVYASASDGSGELVEVAQTRTRTARWRIPRAGTYTINVRPFGPEGQMGVGASLIYTTIGADAPPVNYDLFDVEEISGGIRRYTWGFWNDTIQSANLAGAEIRYTQAPEQGAPMPAWEAMTPVGDSGYHTGAFDSPIPSSGKWTFAIRARNTNGTLSLAAKYVTKTLGKNLGELQEEMQQAINQTTEEVRQGFLEAAARDRQIAEAALAAANKAREDAIAHADALNAALGDLVNADEWTSTSSYPAGDFVRYDGRLYRALVANSGVVPPGNAATWQNVGNYASAGEAMAAAVDMATQTANNLAAEVTRLSGVIARLPAGDGQLAPSAWVSEGFAALTSADTAIGRRVGTVEGRMPAGSGALETAARVTAVDEAAVRRDEAMAQRVGVVEGRMPAGSGGLATSASVTSVEQASVTRDQALGQRLDTTNAAVAGKAETAALNALSSQVQQVGNQANATSTALTAVVAKTNINANMLRNPTWARGSQAWTLPPGAALFNRPDFGPYFGLAASSGGAAAEQSVNASAGIYTLSSDIWKDSGSGVGRIEVAAHGASGLIGSVTVFADSGSWAAWKRFQISINAPSGTTRLACRFIAENSPGSTYFRRAKLEPGLVATMWTDDTSVVDQASARQSLEARMTVNENGMASYYASYTWALDVSNKVIGMRSFNNGFIGKITFSADVVEIIGATPGGGRNEFVGGKFYAYAPNGRRVVALGYGVT</sequence>